<organism evidence="1 2">
    <name type="scientific">Aggregatibacter aphrophilus</name>
    <name type="common">Haemophilus aphrophilus</name>
    <dbReference type="NCBI Taxonomy" id="732"/>
    <lineage>
        <taxon>Bacteria</taxon>
        <taxon>Pseudomonadati</taxon>
        <taxon>Pseudomonadota</taxon>
        <taxon>Gammaproteobacteria</taxon>
        <taxon>Pasteurellales</taxon>
        <taxon>Pasteurellaceae</taxon>
        <taxon>Aggregatibacter</taxon>
    </lineage>
</organism>
<accession>A0A336N378</accession>
<evidence type="ECO:0000313" key="1">
    <source>
        <dbReference type="EMBL" id="SSY94078.1"/>
    </source>
</evidence>
<protein>
    <submittedName>
        <fullName evidence="1">Uncharacterized protein conserved in bacteria</fullName>
    </submittedName>
</protein>
<sequence length="92" mass="10221">MPAQSDYRYSLKVNGNTEFDVVSFVLTEGLSQLFRLELELAAFNPASSFSDVLDNEATLTFWQGSETVRYVSGIVTGLRKAKAVLVEPGIKW</sequence>
<evidence type="ECO:0000313" key="2">
    <source>
        <dbReference type="Proteomes" id="UP000253728"/>
    </source>
</evidence>
<dbReference type="EMBL" id="UFSP01000001">
    <property type="protein sequence ID" value="SSY94078.1"/>
    <property type="molecule type" value="Genomic_DNA"/>
</dbReference>
<name>A0A336N378_AGGAP</name>
<dbReference type="AlphaFoldDB" id="A0A336N378"/>
<dbReference type="Pfam" id="PF05954">
    <property type="entry name" value="Phage_GPD"/>
    <property type="match status" value="1"/>
</dbReference>
<proteinExistence type="predicted"/>
<reference evidence="1 2" key="1">
    <citation type="submission" date="2018-06" db="EMBL/GenBank/DDBJ databases">
        <authorList>
            <consortium name="Pathogen Informatics"/>
            <person name="Doyle S."/>
        </authorList>
    </citation>
    <scope>NUCLEOTIDE SEQUENCE [LARGE SCALE GENOMIC DNA]</scope>
    <source>
        <strain evidence="1 2">NCTC5908</strain>
    </source>
</reference>
<gene>
    <name evidence="1" type="ORF">NCTC5908_00694</name>
</gene>
<dbReference type="SUPFAM" id="SSF69279">
    <property type="entry name" value="Phage tail proteins"/>
    <property type="match status" value="1"/>
</dbReference>
<dbReference type="Gene3D" id="2.30.110.50">
    <property type="match status" value="1"/>
</dbReference>
<dbReference type="Proteomes" id="UP000253728">
    <property type="component" value="Unassembled WGS sequence"/>
</dbReference>